<dbReference type="Proteomes" id="UP001501175">
    <property type="component" value="Unassembled WGS sequence"/>
</dbReference>
<feature type="domain" description="Mce/MlaD" evidence="4">
    <location>
        <begin position="40"/>
        <end position="116"/>
    </location>
</feature>
<dbReference type="RefSeq" id="WP_345240828.1">
    <property type="nucleotide sequence ID" value="NZ_BAABHD010000005.1"/>
</dbReference>
<evidence type="ECO:0000256" key="2">
    <source>
        <dbReference type="SAM" id="MobiDB-lite"/>
    </source>
</evidence>
<comment type="caution">
    <text evidence="5">The sequence shown here is derived from an EMBL/GenBank/DDBJ whole genome shotgun (WGS) entry which is preliminary data.</text>
</comment>
<organism evidence="5 6">
    <name type="scientific">Nibrella saemangeumensis</name>
    <dbReference type="NCBI Taxonomy" id="1084526"/>
    <lineage>
        <taxon>Bacteria</taxon>
        <taxon>Pseudomonadati</taxon>
        <taxon>Bacteroidota</taxon>
        <taxon>Cytophagia</taxon>
        <taxon>Cytophagales</taxon>
        <taxon>Spirosomataceae</taxon>
        <taxon>Nibrella</taxon>
    </lineage>
</organism>
<feature type="transmembrane region" description="Helical" evidence="3">
    <location>
        <begin position="12"/>
        <end position="31"/>
    </location>
</feature>
<protein>
    <submittedName>
        <fullName evidence="5">MlaD family protein</fullName>
    </submittedName>
</protein>
<keyword evidence="1" id="KW-0175">Coiled coil</keyword>
<dbReference type="EMBL" id="BAABHD010000005">
    <property type="protein sequence ID" value="GAA4449131.1"/>
    <property type="molecule type" value="Genomic_DNA"/>
</dbReference>
<reference evidence="6" key="1">
    <citation type="journal article" date="2019" name="Int. J. Syst. Evol. Microbiol.">
        <title>The Global Catalogue of Microorganisms (GCM) 10K type strain sequencing project: providing services to taxonomists for standard genome sequencing and annotation.</title>
        <authorList>
            <consortium name="The Broad Institute Genomics Platform"/>
            <consortium name="The Broad Institute Genome Sequencing Center for Infectious Disease"/>
            <person name="Wu L."/>
            <person name="Ma J."/>
        </authorList>
    </citation>
    <scope>NUCLEOTIDE SEQUENCE [LARGE SCALE GENOMIC DNA]</scope>
    <source>
        <strain evidence="6">JCM 17927</strain>
    </source>
</reference>
<name>A0ABP8MFK4_9BACT</name>
<evidence type="ECO:0000256" key="3">
    <source>
        <dbReference type="SAM" id="Phobius"/>
    </source>
</evidence>
<evidence type="ECO:0000313" key="5">
    <source>
        <dbReference type="EMBL" id="GAA4449131.1"/>
    </source>
</evidence>
<feature type="compositionally biased region" description="Basic and acidic residues" evidence="2">
    <location>
        <begin position="323"/>
        <end position="333"/>
    </location>
</feature>
<keyword evidence="6" id="KW-1185">Reference proteome</keyword>
<dbReference type="InterPro" id="IPR003399">
    <property type="entry name" value="Mce/MlaD"/>
</dbReference>
<dbReference type="PANTHER" id="PTHR33371">
    <property type="entry name" value="INTERMEMBRANE PHOSPHOLIPID TRANSPORT SYSTEM BINDING PROTEIN MLAD-RELATED"/>
    <property type="match status" value="1"/>
</dbReference>
<keyword evidence="3" id="KW-1133">Transmembrane helix</keyword>
<keyword evidence="3" id="KW-0472">Membrane</keyword>
<accession>A0ABP8MFK4</accession>
<gene>
    <name evidence="5" type="ORF">GCM10023189_08130</name>
</gene>
<evidence type="ECO:0000256" key="1">
    <source>
        <dbReference type="SAM" id="Coils"/>
    </source>
</evidence>
<dbReference type="Pfam" id="PF02470">
    <property type="entry name" value="MlaD"/>
    <property type="match status" value="1"/>
</dbReference>
<feature type="coiled-coil region" evidence="1">
    <location>
        <begin position="284"/>
        <end position="311"/>
    </location>
</feature>
<evidence type="ECO:0000259" key="4">
    <source>
        <dbReference type="Pfam" id="PF02470"/>
    </source>
</evidence>
<dbReference type="PANTHER" id="PTHR33371:SF4">
    <property type="entry name" value="INTERMEMBRANE PHOSPHOLIPID TRANSPORT SYSTEM BINDING PROTEIN MLAD"/>
    <property type="match status" value="1"/>
</dbReference>
<evidence type="ECO:0000313" key="6">
    <source>
        <dbReference type="Proteomes" id="UP001501175"/>
    </source>
</evidence>
<feature type="region of interest" description="Disordered" evidence="2">
    <location>
        <begin position="323"/>
        <end position="353"/>
    </location>
</feature>
<keyword evidence="3" id="KW-0812">Transmembrane</keyword>
<proteinExistence type="predicted"/>
<sequence length="353" mass="38270">MSASDNKRAVTVGIFVILGIAILVVGILVLGGQQKRFTKNIQVTATFDDVAGLKVGNNVWFSGVKIGTVRTLRFIGNSQVEVGMNIEEKSAHFIRKDAKATISSEGFIGNKLVMLVGGTTRFPTVEDGDKLQTEAALSADQIMETLQENNVNLLKVTTDFTTLMNRIKQGKGTVGAILMDSVLADNVRATVANLQRTSNNAAQVSGSLNQYAAKLNNKGSLANELVTDTIIMARLRTSANSLQQASSTAVSMANNLEQTSEKVSRKIDNPNSPLGVLISDEATARNLKGTLRNLESSTQKLDENMEALQHNFLLRGFFKKRAKEEAKEQEKNRTRPATQTAVQQNVDTTGVQK</sequence>
<feature type="compositionally biased region" description="Polar residues" evidence="2">
    <location>
        <begin position="335"/>
        <end position="353"/>
    </location>
</feature>
<dbReference type="InterPro" id="IPR052336">
    <property type="entry name" value="MlaD_Phospholipid_Transporter"/>
</dbReference>